<dbReference type="InterPro" id="IPR058570">
    <property type="entry name" value="HROB_OB"/>
</dbReference>
<evidence type="ECO:0000259" key="1">
    <source>
        <dbReference type="Pfam" id="PF15072"/>
    </source>
</evidence>
<dbReference type="PANTHER" id="PTHR14523:SF1">
    <property type="entry name" value="HOMOLOGOUS RECOMBINATION OB-FOLD PROTEIN"/>
    <property type="match status" value="1"/>
</dbReference>
<proteinExistence type="predicted"/>
<dbReference type="InterPro" id="IPR028045">
    <property type="entry name" value="HROB"/>
</dbReference>
<dbReference type="PANTHER" id="PTHR14523">
    <property type="entry name" value="UNCHARACTERIZED PROTEIN C17ORF53 HOMOLOG"/>
    <property type="match status" value="1"/>
</dbReference>
<dbReference type="GO" id="GO:0000725">
    <property type="term" value="P:recombinational repair"/>
    <property type="evidence" value="ECO:0007669"/>
    <property type="project" value="InterPro"/>
</dbReference>
<sequence>MACSLPHTDSEVEALVQKLIDEDKGRQNAILDLASQFENSCTAKDDLRKAYEKCYDISQESCALIDTFLKEGSDKDYKLNLSIYEKAAKLEKQMDAKLAWLLEKYYYRSQESVETLEEKAIDEKAREEKIRQKQAGDDEFFLEFGVENSLDTDDSDLYLTPVVHSSSNARVEPSPSTLIPGLAGVFQFSSSTRVEPSPSTLNSVRIISGPASIVQQAKLLKGRYILLGWDGAVMYNTWNSTLLGEGGYGNDITVGAAMILDNVSVFSPKPSMHYINTTRKNMVKVFCKDTVPGSGSG</sequence>
<protein>
    <submittedName>
        <fullName evidence="2">GPCR kinase</fullName>
    </submittedName>
</protein>
<dbReference type="Pfam" id="PF15072">
    <property type="entry name" value="HROB"/>
    <property type="match status" value="1"/>
</dbReference>
<keyword evidence="2" id="KW-0808">Transferase</keyword>
<dbReference type="AlphaFoldDB" id="A0A6L2J4J6"/>
<reference evidence="2" key="1">
    <citation type="journal article" date="2019" name="Sci. Rep.">
        <title>Draft genome of Tanacetum cinerariifolium, the natural source of mosquito coil.</title>
        <authorList>
            <person name="Yamashiro T."/>
            <person name="Shiraishi A."/>
            <person name="Satake H."/>
            <person name="Nakayama K."/>
        </authorList>
    </citation>
    <scope>NUCLEOTIDE SEQUENCE</scope>
</reference>
<keyword evidence="2" id="KW-0418">Kinase</keyword>
<dbReference type="EMBL" id="BKCJ010000287">
    <property type="protein sequence ID" value="GEU31796.1"/>
    <property type="molecule type" value="Genomic_DNA"/>
</dbReference>
<feature type="domain" description="Homologous recombination OB-fold protein OB-fold" evidence="1">
    <location>
        <begin position="248"/>
        <end position="289"/>
    </location>
</feature>
<organism evidence="2">
    <name type="scientific">Tanacetum cinerariifolium</name>
    <name type="common">Dalmatian daisy</name>
    <name type="synonym">Chrysanthemum cinerariifolium</name>
    <dbReference type="NCBI Taxonomy" id="118510"/>
    <lineage>
        <taxon>Eukaryota</taxon>
        <taxon>Viridiplantae</taxon>
        <taxon>Streptophyta</taxon>
        <taxon>Embryophyta</taxon>
        <taxon>Tracheophyta</taxon>
        <taxon>Spermatophyta</taxon>
        <taxon>Magnoliopsida</taxon>
        <taxon>eudicotyledons</taxon>
        <taxon>Gunneridae</taxon>
        <taxon>Pentapetalae</taxon>
        <taxon>asterids</taxon>
        <taxon>campanulids</taxon>
        <taxon>Asterales</taxon>
        <taxon>Asteraceae</taxon>
        <taxon>Asteroideae</taxon>
        <taxon>Anthemideae</taxon>
        <taxon>Anthemidinae</taxon>
        <taxon>Tanacetum</taxon>
    </lineage>
</organism>
<name>A0A6L2J4J6_TANCI</name>
<comment type="caution">
    <text evidence="2">The sequence shown here is derived from an EMBL/GenBank/DDBJ whole genome shotgun (WGS) entry which is preliminary data.</text>
</comment>
<evidence type="ECO:0000313" key="2">
    <source>
        <dbReference type="EMBL" id="GEU31796.1"/>
    </source>
</evidence>
<gene>
    <name evidence="2" type="ORF">Tci_003774</name>
</gene>
<accession>A0A6L2J4J6</accession>
<dbReference type="GO" id="GO:0016301">
    <property type="term" value="F:kinase activity"/>
    <property type="evidence" value="ECO:0007669"/>
    <property type="project" value="UniProtKB-KW"/>
</dbReference>